<dbReference type="SUPFAM" id="SSF51445">
    <property type="entry name" value="(Trans)glycosidases"/>
    <property type="match status" value="1"/>
</dbReference>
<dbReference type="PROSITE" id="PS01095">
    <property type="entry name" value="GH18_1"/>
    <property type="match status" value="1"/>
</dbReference>
<dbReference type="OrthoDB" id="3012298at2759"/>
<name>A0A8H3U000_9TREE</name>
<evidence type="ECO:0000256" key="5">
    <source>
        <dbReference type="ARBA" id="ARBA00023277"/>
    </source>
</evidence>
<keyword evidence="6 8" id="KW-0326">Glycosidase</keyword>
<evidence type="ECO:0000256" key="8">
    <source>
        <dbReference type="RuleBase" id="RU000489"/>
    </source>
</evidence>
<evidence type="ECO:0000256" key="2">
    <source>
        <dbReference type="ARBA" id="ARBA00012729"/>
    </source>
</evidence>
<comment type="caution">
    <text evidence="12">The sequence shown here is derived from an EMBL/GenBank/DDBJ whole genome shotgun (WGS) entry which is preliminary data.</text>
</comment>
<evidence type="ECO:0000313" key="12">
    <source>
        <dbReference type="EMBL" id="GHJ90277.1"/>
    </source>
</evidence>
<comment type="similarity">
    <text evidence="9">Belongs to the glycosyl hydrolase 18 family.</text>
</comment>
<feature type="domain" description="GH18" evidence="11">
    <location>
        <begin position="134"/>
        <end position="416"/>
    </location>
</feature>
<dbReference type="Pfam" id="PF00704">
    <property type="entry name" value="Glyco_hydro_18"/>
    <property type="match status" value="1"/>
</dbReference>
<reference evidence="12" key="1">
    <citation type="submission" date="2020-07" db="EMBL/GenBank/DDBJ databases">
        <title>Draft Genome Sequence of a Deep-Sea Yeast, Naganishia (Cryptococcus) liquefaciens strain N6.</title>
        <authorList>
            <person name="Han Y.W."/>
            <person name="Kajitani R."/>
            <person name="Morimoto H."/>
            <person name="Parhat M."/>
            <person name="Tsubouchi H."/>
            <person name="Bakenova O."/>
            <person name="Ogata M."/>
            <person name="Argunhan B."/>
            <person name="Aoki R."/>
            <person name="Kajiwara S."/>
            <person name="Itoh T."/>
            <person name="Iwasaki H."/>
        </authorList>
    </citation>
    <scope>NUCLEOTIDE SEQUENCE</scope>
    <source>
        <strain evidence="12">N6</strain>
    </source>
</reference>
<evidence type="ECO:0000256" key="7">
    <source>
        <dbReference type="ARBA" id="ARBA00023326"/>
    </source>
</evidence>
<feature type="compositionally biased region" description="Polar residues" evidence="10">
    <location>
        <begin position="75"/>
        <end position="95"/>
    </location>
</feature>
<feature type="region of interest" description="Disordered" evidence="10">
    <location>
        <begin position="1"/>
        <end position="120"/>
    </location>
</feature>
<evidence type="ECO:0000313" key="13">
    <source>
        <dbReference type="Proteomes" id="UP000620104"/>
    </source>
</evidence>
<proteinExistence type="inferred from homology"/>
<dbReference type="InterPro" id="IPR017853">
    <property type="entry name" value="GH"/>
</dbReference>
<dbReference type="CDD" id="cd00598">
    <property type="entry name" value="GH18_chitinase-like"/>
    <property type="match status" value="1"/>
</dbReference>
<evidence type="ECO:0000256" key="9">
    <source>
        <dbReference type="RuleBase" id="RU004453"/>
    </source>
</evidence>
<dbReference type="GO" id="GO:0008843">
    <property type="term" value="F:endochitinase activity"/>
    <property type="evidence" value="ECO:0007669"/>
    <property type="project" value="UniProtKB-EC"/>
</dbReference>
<dbReference type="EC" id="3.2.1.14" evidence="2"/>
<dbReference type="InterPro" id="IPR001223">
    <property type="entry name" value="Glyco_hydro18_cat"/>
</dbReference>
<dbReference type="EMBL" id="BLZA01000058">
    <property type="protein sequence ID" value="GHJ90277.1"/>
    <property type="molecule type" value="Genomic_DNA"/>
</dbReference>
<keyword evidence="4" id="KW-0146">Chitin degradation</keyword>
<dbReference type="PROSITE" id="PS51910">
    <property type="entry name" value="GH18_2"/>
    <property type="match status" value="1"/>
</dbReference>
<dbReference type="PANTHER" id="PTHR45708">
    <property type="entry name" value="ENDOCHITINASE"/>
    <property type="match status" value="1"/>
</dbReference>
<dbReference type="InterPro" id="IPR050542">
    <property type="entry name" value="Glycosyl_Hydrlase18_Chitinase"/>
</dbReference>
<evidence type="ECO:0000256" key="3">
    <source>
        <dbReference type="ARBA" id="ARBA00022801"/>
    </source>
</evidence>
<organism evidence="12 13">
    <name type="scientific">Naganishia liquefaciens</name>
    <dbReference type="NCBI Taxonomy" id="104408"/>
    <lineage>
        <taxon>Eukaryota</taxon>
        <taxon>Fungi</taxon>
        <taxon>Dikarya</taxon>
        <taxon>Basidiomycota</taxon>
        <taxon>Agaricomycotina</taxon>
        <taxon>Tremellomycetes</taxon>
        <taxon>Filobasidiales</taxon>
        <taxon>Filobasidiaceae</taxon>
        <taxon>Naganishia</taxon>
    </lineage>
</organism>
<feature type="compositionally biased region" description="Pro residues" evidence="10">
    <location>
        <begin position="108"/>
        <end position="118"/>
    </location>
</feature>
<keyword evidence="3 8" id="KW-0378">Hydrolase</keyword>
<protein>
    <recommendedName>
        <fullName evidence="2">chitinase</fullName>
        <ecNumber evidence="2">3.2.1.14</ecNumber>
    </recommendedName>
</protein>
<gene>
    <name evidence="12" type="ORF">NliqN6_6679</name>
</gene>
<dbReference type="Proteomes" id="UP000620104">
    <property type="component" value="Unassembled WGS sequence"/>
</dbReference>
<keyword evidence="5" id="KW-0119">Carbohydrate metabolism</keyword>
<dbReference type="Gene3D" id="3.20.20.80">
    <property type="entry name" value="Glycosidases"/>
    <property type="match status" value="1"/>
</dbReference>
<dbReference type="InterPro" id="IPR001579">
    <property type="entry name" value="Glyco_hydro_18_chit_AS"/>
</dbReference>
<accession>A0A8H3U000</accession>
<dbReference type="PANTHER" id="PTHR45708:SF49">
    <property type="entry name" value="ENDOCHITINASE"/>
    <property type="match status" value="1"/>
</dbReference>
<feature type="compositionally biased region" description="Low complexity" evidence="10">
    <location>
        <begin position="60"/>
        <end position="74"/>
    </location>
</feature>
<evidence type="ECO:0000259" key="11">
    <source>
        <dbReference type="PROSITE" id="PS51910"/>
    </source>
</evidence>
<feature type="compositionally biased region" description="Low complexity" evidence="10">
    <location>
        <begin position="1"/>
        <end position="19"/>
    </location>
</feature>
<keyword evidence="13" id="KW-1185">Reference proteome</keyword>
<evidence type="ECO:0000256" key="10">
    <source>
        <dbReference type="SAM" id="MobiDB-lite"/>
    </source>
</evidence>
<evidence type="ECO:0000256" key="1">
    <source>
        <dbReference type="ARBA" id="ARBA00000822"/>
    </source>
</evidence>
<keyword evidence="7" id="KW-0624">Polysaccharide degradation</keyword>
<dbReference type="GO" id="GO:0000272">
    <property type="term" value="P:polysaccharide catabolic process"/>
    <property type="evidence" value="ECO:0007669"/>
    <property type="project" value="UniProtKB-KW"/>
</dbReference>
<sequence length="416" mass="44219">MPATAETTGTTTTESTRTGQAPTQTGVGVEDTSGSPDVPTTPLESVPPNRRPSSEETASGTLATFAGVATGTTANEATKTSQAPKQTGVDETSGSPEVPKTPLEEPPTHGPGQAPPSAPLELNWEINPEAAKMKHRVTYIDWNVLAGADPDPLPLPGNLKGYNRLLFSFFMVTRPEGKAGAGTMGPIDKAQVWSEMEAAKRKKLKAEYKAAGVSVMVSAFGATDPEVAQKAKAATVAAALAKFVKDYDLDGVDVDFEDQMTAASIAWVIELQTALRTALPSPYLISHAPQAPWFDTTDRWAGGYRTVHEKVGTGIDFYNIQYYNQGASAYTTCESIFGATNAGTTVTELQTVLKLKPEQIVIGKPARPKDANNGYMSPEVFSGCLKRGRAKGWNGGFMFWQWNVQDGPAAAKAIMG</sequence>
<evidence type="ECO:0000256" key="6">
    <source>
        <dbReference type="ARBA" id="ARBA00023295"/>
    </source>
</evidence>
<evidence type="ECO:0000256" key="4">
    <source>
        <dbReference type="ARBA" id="ARBA00023024"/>
    </source>
</evidence>
<dbReference type="GO" id="GO:0006032">
    <property type="term" value="P:chitin catabolic process"/>
    <property type="evidence" value="ECO:0007669"/>
    <property type="project" value="UniProtKB-KW"/>
</dbReference>
<dbReference type="AlphaFoldDB" id="A0A8H3U000"/>
<comment type="catalytic activity">
    <reaction evidence="1">
        <text>Random endo-hydrolysis of N-acetyl-beta-D-glucosaminide (1-&gt;4)-beta-linkages in chitin and chitodextrins.</text>
        <dbReference type="EC" id="3.2.1.14"/>
    </reaction>
</comment>